<dbReference type="CDD" id="cd00082">
    <property type="entry name" value="HisKA"/>
    <property type="match status" value="1"/>
</dbReference>
<evidence type="ECO:0000256" key="6">
    <source>
        <dbReference type="SAM" id="Phobius"/>
    </source>
</evidence>
<reference evidence="8 9" key="1">
    <citation type="submission" date="2020-09" db="EMBL/GenBank/DDBJ databases">
        <title>Pseudoxanthomonas sp. CAU 1598 isolated from sand of Yaerae Beach.</title>
        <authorList>
            <person name="Kim W."/>
        </authorList>
    </citation>
    <scope>NUCLEOTIDE SEQUENCE [LARGE SCALE GENOMIC DNA]</scope>
    <source>
        <strain evidence="8 9">CAU 1598</strain>
    </source>
</reference>
<evidence type="ECO:0000313" key="8">
    <source>
        <dbReference type="EMBL" id="MBD8525679.1"/>
    </source>
</evidence>
<dbReference type="SUPFAM" id="SSF55874">
    <property type="entry name" value="ATPase domain of HSP90 chaperone/DNA topoisomerase II/histidine kinase"/>
    <property type="match status" value="1"/>
</dbReference>
<evidence type="ECO:0000256" key="1">
    <source>
        <dbReference type="ARBA" id="ARBA00000085"/>
    </source>
</evidence>
<feature type="transmembrane region" description="Helical" evidence="6">
    <location>
        <begin position="20"/>
        <end position="40"/>
    </location>
</feature>
<keyword evidence="9" id="KW-1185">Reference proteome</keyword>
<dbReference type="CDD" id="cd18773">
    <property type="entry name" value="PDC1_HK_sensor"/>
    <property type="match status" value="1"/>
</dbReference>
<proteinExistence type="predicted"/>
<keyword evidence="3" id="KW-0597">Phosphoprotein</keyword>
<evidence type="ECO:0000256" key="4">
    <source>
        <dbReference type="ARBA" id="ARBA00022679"/>
    </source>
</evidence>
<dbReference type="Proteomes" id="UP000613768">
    <property type="component" value="Unassembled WGS sequence"/>
</dbReference>
<dbReference type="AlphaFoldDB" id="A0AAW3ZJJ0"/>
<dbReference type="PROSITE" id="PS50109">
    <property type="entry name" value="HIS_KIN"/>
    <property type="match status" value="1"/>
</dbReference>
<dbReference type="RefSeq" id="WP_192029025.1">
    <property type="nucleotide sequence ID" value="NZ_JACYTR010000011.1"/>
</dbReference>
<comment type="caution">
    <text evidence="8">The sequence shown here is derived from an EMBL/GenBank/DDBJ whole genome shotgun (WGS) entry which is preliminary data.</text>
</comment>
<evidence type="ECO:0000313" key="9">
    <source>
        <dbReference type="Proteomes" id="UP000613768"/>
    </source>
</evidence>
<comment type="catalytic activity">
    <reaction evidence="1">
        <text>ATP + protein L-histidine = ADP + protein N-phospho-L-histidine.</text>
        <dbReference type="EC" id="2.7.13.3"/>
    </reaction>
</comment>
<dbReference type="CDD" id="cd16922">
    <property type="entry name" value="HATPase_EvgS-ArcB-TorS-like"/>
    <property type="match status" value="1"/>
</dbReference>
<organism evidence="8 9">
    <name type="scientific">Pseudomarimonas arenosa</name>
    <dbReference type="NCBI Taxonomy" id="2774145"/>
    <lineage>
        <taxon>Bacteria</taxon>
        <taxon>Pseudomonadati</taxon>
        <taxon>Pseudomonadota</taxon>
        <taxon>Gammaproteobacteria</taxon>
        <taxon>Lysobacterales</taxon>
        <taxon>Lysobacteraceae</taxon>
        <taxon>Pseudomarimonas</taxon>
    </lineage>
</organism>
<feature type="transmembrane region" description="Helical" evidence="6">
    <location>
        <begin position="205"/>
        <end position="225"/>
    </location>
</feature>
<dbReference type="Pfam" id="PF02518">
    <property type="entry name" value="HATPase_c"/>
    <property type="match status" value="1"/>
</dbReference>
<dbReference type="InterPro" id="IPR005467">
    <property type="entry name" value="His_kinase_dom"/>
</dbReference>
<keyword evidence="6" id="KW-1133">Transmembrane helix</keyword>
<feature type="domain" description="Histidine kinase" evidence="7">
    <location>
        <begin position="272"/>
        <end position="489"/>
    </location>
</feature>
<dbReference type="GO" id="GO:0009927">
    <property type="term" value="F:histidine phosphotransfer kinase activity"/>
    <property type="evidence" value="ECO:0007669"/>
    <property type="project" value="TreeGrafter"/>
</dbReference>
<dbReference type="InterPro" id="IPR036097">
    <property type="entry name" value="HisK_dim/P_sf"/>
</dbReference>
<sequence length="505" mass="56100">MGLKQPPQVSRIRPWRDGLVAFATVALVAALGVFATYHAAWQAKFDAIRTQLEQLARAAAPLIDGDGHRQFVSADQMGSPEHLAAIKDLVAFHRAVRDIYYVYTAIERDGRVYFVLGTDYLYRVDGDALEYDPIMTEYRGPDPSIRMALREQRVVVQKEPVQERHRTYLSAYAPIFDSAGEFVAVVGLDMWISDLDEQMWAVERAAWMGGAVSLGLALLIGLTVFQLRRSQRDSLQQLESHEQMLMHALAEAEHQAVYAQAASKAKTDFLATISHEIRTPMTVVLGMAGLLHATPLDATQAKYLDKLECHGRRLIILLEEMIDIVHIESGTLRLDREPSDWREPAIGLCDEFQPIAEEKGIGLERSLPSDLPEFIRTDARRLEQVLKHMLDNAVKFTERGKVCLSASRSEDGMLRLCVRDTGIGLSRDQQAKLFTWFSQVDNSATRAYDGTGIGLTLSKRLVELLGGRFSLESEVGKGTCVCIDLPLESGASTATAESSGLSEHA</sequence>
<dbReference type="PANTHER" id="PTHR43047:SF72">
    <property type="entry name" value="OSMOSENSING HISTIDINE PROTEIN KINASE SLN1"/>
    <property type="match status" value="1"/>
</dbReference>
<gene>
    <name evidence="8" type="ORF">IFO71_07980</name>
</gene>
<keyword evidence="6" id="KW-0812">Transmembrane</keyword>
<evidence type="ECO:0000256" key="5">
    <source>
        <dbReference type="ARBA" id="ARBA00022777"/>
    </source>
</evidence>
<keyword evidence="6" id="KW-0472">Membrane</keyword>
<keyword evidence="5" id="KW-0418">Kinase</keyword>
<dbReference type="SUPFAM" id="SSF47384">
    <property type="entry name" value="Homodimeric domain of signal transducing histidine kinase"/>
    <property type="match status" value="1"/>
</dbReference>
<dbReference type="InterPro" id="IPR003594">
    <property type="entry name" value="HATPase_dom"/>
</dbReference>
<dbReference type="SMART" id="SM00388">
    <property type="entry name" value="HisKA"/>
    <property type="match status" value="1"/>
</dbReference>
<dbReference type="EC" id="2.7.13.3" evidence="2"/>
<dbReference type="Gene3D" id="3.30.565.10">
    <property type="entry name" value="Histidine kinase-like ATPase, C-terminal domain"/>
    <property type="match status" value="1"/>
</dbReference>
<dbReference type="PANTHER" id="PTHR43047">
    <property type="entry name" value="TWO-COMPONENT HISTIDINE PROTEIN KINASE"/>
    <property type="match status" value="1"/>
</dbReference>
<feature type="transmembrane region" description="Helical" evidence="6">
    <location>
        <begin position="171"/>
        <end position="193"/>
    </location>
</feature>
<dbReference type="Gene3D" id="1.10.287.130">
    <property type="match status" value="1"/>
</dbReference>
<dbReference type="InterPro" id="IPR004358">
    <property type="entry name" value="Sig_transdc_His_kin-like_C"/>
</dbReference>
<dbReference type="GO" id="GO:0000155">
    <property type="term" value="F:phosphorelay sensor kinase activity"/>
    <property type="evidence" value="ECO:0007669"/>
    <property type="project" value="InterPro"/>
</dbReference>
<evidence type="ECO:0000259" key="7">
    <source>
        <dbReference type="PROSITE" id="PS50109"/>
    </source>
</evidence>
<evidence type="ECO:0000256" key="3">
    <source>
        <dbReference type="ARBA" id="ARBA00022553"/>
    </source>
</evidence>
<dbReference type="SMART" id="SM00387">
    <property type="entry name" value="HATPase_c"/>
    <property type="match status" value="1"/>
</dbReference>
<evidence type="ECO:0000256" key="2">
    <source>
        <dbReference type="ARBA" id="ARBA00012438"/>
    </source>
</evidence>
<dbReference type="Pfam" id="PF00512">
    <property type="entry name" value="HisKA"/>
    <property type="match status" value="1"/>
</dbReference>
<dbReference type="GO" id="GO:0005886">
    <property type="term" value="C:plasma membrane"/>
    <property type="evidence" value="ECO:0007669"/>
    <property type="project" value="TreeGrafter"/>
</dbReference>
<name>A0AAW3ZJJ0_9GAMM</name>
<dbReference type="InterPro" id="IPR036890">
    <property type="entry name" value="HATPase_C_sf"/>
</dbReference>
<dbReference type="InterPro" id="IPR003661">
    <property type="entry name" value="HisK_dim/P_dom"/>
</dbReference>
<dbReference type="PRINTS" id="PR00344">
    <property type="entry name" value="BCTRLSENSOR"/>
</dbReference>
<dbReference type="EMBL" id="JACYTR010000011">
    <property type="protein sequence ID" value="MBD8525679.1"/>
    <property type="molecule type" value="Genomic_DNA"/>
</dbReference>
<keyword evidence="4" id="KW-0808">Transferase</keyword>
<protein>
    <recommendedName>
        <fullName evidence="2">histidine kinase</fullName>
        <ecNumber evidence="2">2.7.13.3</ecNumber>
    </recommendedName>
</protein>
<accession>A0AAW3ZJJ0</accession>